<gene>
    <name evidence="9" type="ORF">SAMN05518846_10534</name>
</gene>
<keyword evidence="4 7" id="KW-0812">Transmembrane</keyword>
<evidence type="ECO:0000256" key="3">
    <source>
        <dbReference type="ARBA" id="ARBA00022475"/>
    </source>
</evidence>
<keyword evidence="6 7" id="KW-0472">Membrane</keyword>
<dbReference type="InterPro" id="IPR005115">
    <property type="entry name" value="Gly_transporter"/>
</dbReference>
<dbReference type="AlphaFoldDB" id="A0A1I3TMM0"/>
<reference evidence="10" key="1">
    <citation type="submission" date="2016-10" db="EMBL/GenBank/DDBJ databases">
        <authorList>
            <person name="Varghese N."/>
            <person name="Submissions S."/>
        </authorList>
    </citation>
    <scope>NUCLEOTIDE SEQUENCE [LARGE SCALE GENOMIC DNA]</scope>
    <source>
        <strain evidence="10">OK042</strain>
    </source>
</reference>
<evidence type="ECO:0000256" key="5">
    <source>
        <dbReference type="ARBA" id="ARBA00022989"/>
    </source>
</evidence>
<dbReference type="GO" id="GO:0005886">
    <property type="term" value="C:plasma membrane"/>
    <property type="evidence" value="ECO:0007669"/>
    <property type="project" value="UniProtKB-SubCell"/>
</dbReference>
<accession>A0A1I3TMM0</accession>
<keyword evidence="3" id="KW-1003">Cell membrane</keyword>
<sequence>MSWEWFNIIGTVAFVISGAVIAMEEEYDLLGVIVLGMATAFGGGILRNILLGIPLTAFWNQGTLFTIALVSMLIVFVLPHKYIGYWNRWGLFFDAVGLSAFAIQGAMYATQMNYPLSATIVAAVLTGIGGGIIRDVLAGRKPLVFKEEIYAVWAMVAGVAVGLKWATSIPELYTLFSAIIGCRMVSVYRGWKLPRRSLRPTPTPSSAPRPLNNRM</sequence>
<comment type="subcellular location">
    <subcellularLocation>
        <location evidence="1">Cell membrane</location>
        <topology evidence="1">Multi-pass membrane protein</topology>
    </subcellularLocation>
</comment>
<name>A0A1I3TMM0_9BACL</name>
<feature type="transmembrane region" description="Helical" evidence="7">
    <location>
        <begin position="116"/>
        <end position="137"/>
    </location>
</feature>
<feature type="transmembrane region" description="Helical" evidence="7">
    <location>
        <begin position="91"/>
        <end position="110"/>
    </location>
</feature>
<proteinExistence type="inferred from homology"/>
<organism evidence="9 10">
    <name type="scientific">Brevibacillus centrosporus</name>
    <dbReference type="NCBI Taxonomy" id="54910"/>
    <lineage>
        <taxon>Bacteria</taxon>
        <taxon>Bacillati</taxon>
        <taxon>Bacillota</taxon>
        <taxon>Bacilli</taxon>
        <taxon>Bacillales</taxon>
        <taxon>Paenibacillaceae</taxon>
        <taxon>Brevibacillus</taxon>
    </lineage>
</organism>
<evidence type="ECO:0000313" key="10">
    <source>
        <dbReference type="Proteomes" id="UP000198915"/>
    </source>
</evidence>
<evidence type="ECO:0000256" key="1">
    <source>
        <dbReference type="ARBA" id="ARBA00004651"/>
    </source>
</evidence>
<dbReference type="PANTHER" id="PTHR30506:SF3">
    <property type="entry name" value="UPF0126 INNER MEMBRANE PROTEIN YADS-RELATED"/>
    <property type="match status" value="1"/>
</dbReference>
<evidence type="ECO:0000256" key="2">
    <source>
        <dbReference type="ARBA" id="ARBA00008193"/>
    </source>
</evidence>
<dbReference type="EMBL" id="FORT01000005">
    <property type="protein sequence ID" value="SFJ72484.1"/>
    <property type="molecule type" value="Genomic_DNA"/>
</dbReference>
<feature type="transmembrane region" description="Helical" evidence="7">
    <location>
        <begin position="29"/>
        <end position="46"/>
    </location>
</feature>
<evidence type="ECO:0000313" key="9">
    <source>
        <dbReference type="EMBL" id="SFJ72484.1"/>
    </source>
</evidence>
<feature type="transmembrane region" description="Helical" evidence="7">
    <location>
        <begin position="149"/>
        <end position="166"/>
    </location>
</feature>
<keyword evidence="10" id="KW-1185">Reference proteome</keyword>
<dbReference type="Proteomes" id="UP000198915">
    <property type="component" value="Unassembled WGS sequence"/>
</dbReference>
<feature type="transmembrane region" description="Helical" evidence="7">
    <location>
        <begin position="6"/>
        <end position="22"/>
    </location>
</feature>
<evidence type="ECO:0000256" key="6">
    <source>
        <dbReference type="ARBA" id="ARBA00023136"/>
    </source>
</evidence>
<evidence type="ECO:0000256" key="7">
    <source>
        <dbReference type="SAM" id="Phobius"/>
    </source>
</evidence>
<dbReference type="Pfam" id="PF03458">
    <property type="entry name" value="Gly_transporter"/>
    <property type="match status" value="2"/>
</dbReference>
<feature type="domain" description="Glycine transporter" evidence="8">
    <location>
        <begin position="92"/>
        <end position="161"/>
    </location>
</feature>
<dbReference type="STRING" id="1884381.SAMN05518846_10534"/>
<feature type="domain" description="Glycine transporter" evidence="8">
    <location>
        <begin position="5"/>
        <end position="78"/>
    </location>
</feature>
<dbReference type="PANTHER" id="PTHR30506">
    <property type="entry name" value="INNER MEMBRANE PROTEIN"/>
    <property type="match status" value="1"/>
</dbReference>
<protein>
    <submittedName>
        <fullName evidence="9">Uncharacterized membrane protein YeiH</fullName>
    </submittedName>
</protein>
<keyword evidence="5 7" id="KW-1133">Transmembrane helix</keyword>
<evidence type="ECO:0000256" key="4">
    <source>
        <dbReference type="ARBA" id="ARBA00022692"/>
    </source>
</evidence>
<dbReference type="RefSeq" id="WP_092267946.1">
    <property type="nucleotide sequence ID" value="NZ_BJOE01000003.1"/>
</dbReference>
<feature type="transmembrane region" description="Helical" evidence="7">
    <location>
        <begin position="58"/>
        <end position="79"/>
    </location>
</feature>
<evidence type="ECO:0000259" key="8">
    <source>
        <dbReference type="Pfam" id="PF03458"/>
    </source>
</evidence>
<comment type="similarity">
    <text evidence="2">Belongs to the UPF0126 family.</text>
</comment>